<dbReference type="InterPro" id="IPR036038">
    <property type="entry name" value="Aminotransferase-like"/>
</dbReference>
<evidence type="ECO:0000256" key="3">
    <source>
        <dbReference type="ARBA" id="ARBA00022898"/>
    </source>
</evidence>
<dbReference type="SUPFAM" id="SSF56752">
    <property type="entry name" value="D-aminoacid aminotransferase-like PLP-dependent enzymes"/>
    <property type="match status" value="1"/>
</dbReference>
<evidence type="ECO:0000313" key="5">
    <source>
        <dbReference type="Proteomes" id="UP000824469"/>
    </source>
</evidence>
<dbReference type="OMA" id="ATMADYS"/>
<feature type="non-terminal residue" evidence="4">
    <location>
        <position position="392"/>
    </location>
</feature>
<dbReference type="GO" id="GO:0008652">
    <property type="term" value="P:amino acid biosynthetic process"/>
    <property type="evidence" value="ECO:0007669"/>
    <property type="project" value="UniProtKB-ARBA"/>
</dbReference>
<dbReference type="PANTHER" id="PTHR42743:SF22">
    <property type="entry name" value="D-AMINO-ACID TRANSAMINASE, CHLOROPLASTIC"/>
    <property type="match status" value="1"/>
</dbReference>
<dbReference type="GO" id="GO:0003824">
    <property type="term" value="F:catalytic activity"/>
    <property type="evidence" value="ECO:0007669"/>
    <property type="project" value="InterPro"/>
</dbReference>
<dbReference type="Proteomes" id="UP000824469">
    <property type="component" value="Unassembled WGS sequence"/>
</dbReference>
<sequence>MTRIQPLCVGYQEQALSKLISYNPVAEILACKNKLGKRKQQQFGSLQKPNSVNALHSRRINTLPAAVLGKKAEATGPAGEDDGLKHHVLGMQDKDYAGPDISILSLAEVIEKMQENTKSRENKQSYGAMYSSILGGITIDPALMVIPLDDHMVHRGHGVFDTALIIDGHLYELDAHLDRLLRSALMAKISPPFDRTYLRNILIQTVASSQCRQGSLRYWLTAGPGDFFLSSSGCPTSAFYAVVIEDTLSPHTEGVKVVTSSVPMKPSKFATMKNVNYLPNVLSKMEAEERGAYAAIWFDDEGFVAEGPNMNVAFINKDRELIMPSFDKILSGCTAKRILNLAPTLVEQGVISNIQLGKITEGKGKAAEEMMLIGSGVQVTPVVMWDDQPIGN</sequence>
<gene>
    <name evidence="4" type="ORF">KI387_011613</name>
</gene>
<reference evidence="4 5" key="1">
    <citation type="journal article" date="2021" name="Nat. Plants">
        <title>The Taxus genome provides insights into paclitaxel biosynthesis.</title>
        <authorList>
            <person name="Xiong X."/>
            <person name="Gou J."/>
            <person name="Liao Q."/>
            <person name="Li Y."/>
            <person name="Zhou Q."/>
            <person name="Bi G."/>
            <person name="Li C."/>
            <person name="Du R."/>
            <person name="Wang X."/>
            <person name="Sun T."/>
            <person name="Guo L."/>
            <person name="Liang H."/>
            <person name="Lu P."/>
            <person name="Wu Y."/>
            <person name="Zhang Z."/>
            <person name="Ro D.K."/>
            <person name="Shang Y."/>
            <person name="Huang S."/>
            <person name="Yan J."/>
        </authorList>
    </citation>
    <scope>NUCLEOTIDE SEQUENCE [LARGE SCALE GENOMIC DNA]</scope>
    <source>
        <strain evidence="4">Ta-2019</strain>
    </source>
</reference>
<dbReference type="AlphaFoldDB" id="A0AA38CGU8"/>
<evidence type="ECO:0000256" key="1">
    <source>
        <dbReference type="ARBA" id="ARBA00001933"/>
    </source>
</evidence>
<protein>
    <submittedName>
        <fullName evidence="4">Uncharacterized protein</fullName>
    </submittedName>
</protein>
<dbReference type="GO" id="GO:0046394">
    <property type="term" value="P:carboxylic acid biosynthetic process"/>
    <property type="evidence" value="ECO:0007669"/>
    <property type="project" value="UniProtKB-ARBA"/>
</dbReference>
<dbReference type="FunFam" id="3.30.470.10:FF:000008">
    <property type="entry name" value="D-amino-acid transaminase, chloroplastic"/>
    <property type="match status" value="1"/>
</dbReference>
<dbReference type="EMBL" id="JAHRHJ020000009">
    <property type="protein sequence ID" value="KAH9300030.1"/>
    <property type="molecule type" value="Genomic_DNA"/>
</dbReference>
<dbReference type="Gene3D" id="3.20.10.10">
    <property type="entry name" value="D-amino Acid Aminotransferase, subunit A, domain 2"/>
    <property type="match status" value="1"/>
</dbReference>
<dbReference type="InterPro" id="IPR001544">
    <property type="entry name" value="Aminotrans_IV"/>
</dbReference>
<dbReference type="FunFam" id="3.20.10.10:FF:000002">
    <property type="entry name" value="D-alanine aminotransferase"/>
    <property type="match status" value="1"/>
</dbReference>
<dbReference type="PANTHER" id="PTHR42743">
    <property type="entry name" value="AMINO-ACID AMINOTRANSFERASE"/>
    <property type="match status" value="1"/>
</dbReference>
<name>A0AA38CGU8_TAXCH</name>
<keyword evidence="5" id="KW-1185">Reference proteome</keyword>
<comment type="caution">
    <text evidence="4">The sequence shown here is derived from an EMBL/GenBank/DDBJ whole genome shotgun (WGS) entry which is preliminary data.</text>
</comment>
<comment type="cofactor">
    <cofactor evidence="1">
        <name>pyridoxal 5'-phosphate</name>
        <dbReference type="ChEBI" id="CHEBI:597326"/>
    </cofactor>
</comment>
<dbReference type="Pfam" id="PF01063">
    <property type="entry name" value="Aminotran_4"/>
    <property type="match status" value="1"/>
</dbReference>
<dbReference type="InterPro" id="IPR043131">
    <property type="entry name" value="BCAT-like_N"/>
</dbReference>
<organism evidence="4 5">
    <name type="scientific">Taxus chinensis</name>
    <name type="common">Chinese yew</name>
    <name type="synonym">Taxus wallichiana var. chinensis</name>
    <dbReference type="NCBI Taxonomy" id="29808"/>
    <lineage>
        <taxon>Eukaryota</taxon>
        <taxon>Viridiplantae</taxon>
        <taxon>Streptophyta</taxon>
        <taxon>Embryophyta</taxon>
        <taxon>Tracheophyta</taxon>
        <taxon>Spermatophyta</taxon>
        <taxon>Pinopsida</taxon>
        <taxon>Pinidae</taxon>
        <taxon>Conifers II</taxon>
        <taxon>Cupressales</taxon>
        <taxon>Taxaceae</taxon>
        <taxon>Taxus</taxon>
    </lineage>
</organism>
<comment type="similarity">
    <text evidence="2">Belongs to the class-IV pyridoxal-phosphate-dependent aminotransferase family.</text>
</comment>
<evidence type="ECO:0000313" key="4">
    <source>
        <dbReference type="EMBL" id="KAH9300030.1"/>
    </source>
</evidence>
<evidence type="ECO:0000256" key="2">
    <source>
        <dbReference type="ARBA" id="ARBA00009320"/>
    </source>
</evidence>
<dbReference type="InterPro" id="IPR043132">
    <property type="entry name" value="BCAT-like_C"/>
</dbReference>
<accession>A0AA38CGU8</accession>
<proteinExistence type="inferred from homology"/>
<dbReference type="Gene3D" id="3.30.470.10">
    <property type="match status" value="1"/>
</dbReference>
<keyword evidence="3" id="KW-0663">Pyridoxal phosphate</keyword>
<dbReference type="InterPro" id="IPR050571">
    <property type="entry name" value="Class-IV_PLP-Dep_Aminotrnsfr"/>
</dbReference>